<comment type="caution">
    <text evidence="2">The sequence shown here is derived from an EMBL/GenBank/DDBJ whole genome shotgun (WGS) entry which is preliminary data.</text>
</comment>
<sequence length="187" mass="20092">MGRSIRSKRNKDLRTQRRENQAVVAADHARLVEQTNKLHAVANSDGARQAVDDRASRRAALRREEAAAAGVAARPKKEKKWGALLPRVPGADGAATAMETDDALGVRGGINKKTTTKKKRGVATEEALRRAAMSVCGLEPGGVASAHAHEAGQQSQMKSSQVLLRAFSSEHKKSSRRKANKAAKRSL</sequence>
<name>A0A830H8P9_9CHLO</name>
<feature type="region of interest" description="Disordered" evidence="1">
    <location>
        <begin position="146"/>
        <end position="187"/>
    </location>
</feature>
<evidence type="ECO:0000313" key="2">
    <source>
        <dbReference type="EMBL" id="GHP02972.1"/>
    </source>
</evidence>
<evidence type="ECO:0000313" key="3">
    <source>
        <dbReference type="Proteomes" id="UP000660262"/>
    </source>
</evidence>
<gene>
    <name evidence="2" type="ORF">PPROV_000172700</name>
</gene>
<dbReference type="EMBL" id="BNJQ01000004">
    <property type="protein sequence ID" value="GHP02972.1"/>
    <property type="molecule type" value="Genomic_DNA"/>
</dbReference>
<keyword evidence="3" id="KW-1185">Reference proteome</keyword>
<protein>
    <submittedName>
        <fullName evidence="2">Uncharacterized protein</fullName>
    </submittedName>
</protein>
<dbReference type="AlphaFoldDB" id="A0A830H8P9"/>
<evidence type="ECO:0000256" key="1">
    <source>
        <dbReference type="SAM" id="MobiDB-lite"/>
    </source>
</evidence>
<reference evidence="2" key="1">
    <citation type="submission" date="2020-10" db="EMBL/GenBank/DDBJ databases">
        <title>Unveiling of a novel bifunctional photoreceptor, Dualchrome1, isolated from a cosmopolitan green alga.</title>
        <authorList>
            <person name="Suzuki S."/>
            <person name="Kawachi M."/>
        </authorList>
    </citation>
    <scope>NUCLEOTIDE SEQUENCE</scope>
    <source>
        <strain evidence="2">NIES 2893</strain>
    </source>
</reference>
<accession>A0A830H8P9</accession>
<proteinExistence type="predicted"/>
<feature type="compositionally biased region" description="Basic residues" evidence="1">
    <location>
        <begin position="173"/>
        <end position="187"/>
    </location>
</feature>
<organism evidence="2 3">
    <name type="scientific">Pycnococcus provasolii</name>
    <dbReference type="NCBI Taxonomy" id="41880"/>
    <lineage>
        <taxon>Eukaryota</taxon>
        <taxon>Viridiplantae</taxon>
        <taxon>Chlorophyta</taxon>
        <taxon>Pseudoscourfieldiophyceae</taxon>
        <taxon>Pseudoscourfieldiales</taxon>
        <taxon>Pycnococcaceae</taxon>
        <taxon>Pycnococcus</taxon>
    </lineage>
</organism>
<feature type="region of interest" description="Disordered" evidence="1">
    <location>
        <begin position="1"/>
        <end position="22"/>
    </location>
</feature>
<dbReference type="Proteomes" id="UP000660262">
    <property type="component" value="Unassembled WGS sequence"/>
</dbReference>
<feature type="compositionally biased region" description="Basic and acidic residues" evidence="1">
    <location>
        <begin position="10"/>
        <end position="20"/>
    </location>
</feature>
<feature type="compositionally biased region" description="Polar residues" evidence="1">
    <location>
        <begin position="152"/>
        <end position="162"/>
    </location>
</feature>